<sequence length="288" mass="30218">MDCEIFGKRCATPIYLSSLAKGGLVSKSGEATFVRAAARSCTRFIVPSISSVPLSDVWAASSSTDLEFQFYLLGDEDASIKRLHEAVALGASAIIVTVDANAPRKGALFRATAGATGVFPSPRLSWDRLAELRATLPREMPIYLKGVQTAEDALAAVEVGMTGIIVSNHGGRVCGDSIAALHCLEDVASALRAAGAIGGSNRRIELYFDSGVRSGRDVLKALCLGATAVGIGRPYYWAAACHGEDGIVALLEMLTSELQHSMAQVGASTLDLLAPDCLCRLGSMPSRL</sequence>
<dbReference type="InterPro" id="IPR000262">
    <property type="entry name" value="FMN-dep_DH"/>
</dbReference>
<organism evidence="5 6">
    <name type="scientific">Symbiodinium natans</name>
    <dbReference type="NCBI Taxonomy" id="878477"/>
    <lineage>
        <taxon>Eukaryota</taxon>
        <taxon>Sar</taxon>
        <taxon>Alveolata</taxon>
        <taxon>Dinophyceae</taxon>
        <taxon>Suessiales</taxon>
        <taxon>Symbiodiniaceae</taxon>
        <taxon>Symbiodinium</taxon>
    </lineage>
</organism>
<evidence type="ECO:0000259" key="4">
    <source>
        <dbReference type="PROSITE" id="PS51349"/>
    </source>
</evidence>
<reference evidence="5" key="1">
    <citation type="submission" date="2021-02" db="EMBL/GenBank/DDBJ databases">
        <authorList>
            <person name="Dougan E. K."/>
            <person name="Rhodes N."/>
            <person name="Thang M."/>
            <person name="Chan C."/>
        </authorList>
    </citation>
    <scope>NUCLEOTIDE SEQUENCE</scope>
</reference>
<dbReference type="OrthoDB" id="25826at2759"/>
<dbReference type="GO" id="GO:0010181">
    <property type="term" value="F:FMN binding"/>
    <property type="evidence" value="ECO:0007669"/>
    <property type="project" value="InterPro"/>
</dbReference>
<gene>
    <name evidence="5" type="primary">Hao2</name>
    <name evidence="5" type="ORF">SNAT2548_LOCUS10572</name>
</gene>
<dbReference type="CDD" id="cd02809">
    <property type="entry name" value="alpha_hydroxyacid_oxid_FMN"/>
    <property type="match status" value="1"/>
</dbReference>
<comment type="cofactor">
    <cofactor evidence="1">
        <name>FMN</name>
        <dbReference type="ChEBI" id="CHEBI:58210"/>
    </cofactor>
</comment>
<dbReference type="PROSITE" id="PS51349">
    <property type="entry name" value="FMN_HYDROXY_ACID_DH_2"/>
    <property type="match status" value="1"/>
</dbReference>
<dbReference type="Gene3D" id="3.20.20.70">
    <property type="entry name" value="Aldolase class I"/>
    <property type="match status" value="2"/>
</dbReference>
<evidence type="ECO:0000256" key="3">
    <source>
        <dbReference type="ARBA" id="ARBA00024042"/>
    </source>
</evidence>
<proteinExistence type="inferred from homology"/>
<evidence type="ECO:0000313" key="5">
    <source>
        <dbReference type="EMBL" id="CAE7239020.1"/>
    </source>
</evidence>
<comment type="caution">
    <text evidence="5">The sequence shown here is derived from an EMBL/GenBank/DDBJ whole genome shotgun (WGS) entry which is preliminary data.</text>
</comment>
<dbReference type="PANTHER" id="PTHR10578">
    <property type="entry name" value="S -2-HYDROXY-ACID OXIDASE-RELATED"/>
    <property type="match status" value="1"/>
</dbReference>
<dbReference type="SUPFAM" id="SSF51395">
    <property type="entry name" value="FMN-linked oxidoreductases"/>
    <property type="match status" value="1"/>
</dbReference>
<dbReference type="GO" id="GO:0016491">
    <property type="term" value="F:oxidoreductase activity"/>
    <property type="evidence" value="ECO:0007669"/>
    <property type="project" value="UniProtKB-KW"/>
</dbReference>
<evidence type="ECO:0000313" key="6">
    <source>
        <dbReference type="Proteomes" id="UP000604046"/>
    </source>
</evidence>
<dbReference type="InterPro" id="IPR012133">
    <property type="entry name" value="Alpha-hydoxy_acid_DH_FMN"/>
</dbReference>
<dbReference type="AlphaFoldDB" id="A0A812LBI2"/>
<accession>A0A812LBI2</accession>
<dbReference type="InterPro" id="IPR013785">
    <property type="entry name" value="Aldolase_TIM"/>
</dbReference>
<feature type="domain" description="FMN hydroxy acid dehydrogenase" evidence="4">
    <location>
        <begin position="1"/>
        <end position="283"/>
    </location>
</feature>
<dbReference type="EMBL" id="CAJNDS010000879">
    <property type="protein sequence ID" value="CAE7239020.1"/>
    <property type="molecule type" value="Genomic_DNA"/>
</dbReference>
<dbReference type="PANTHER" id="PTHR10578:SF149">
    <property type="entry name" value="2-HYDROXYACID OXIDASE 2"/>
    <property type="match status" value="1"/>
</dbReference>
<dbReference type="Pfam" id="PF01070">
    <property type="entry name" value="FMN_dh"/>
    <property type="match status" value="2"/>
</dbReference>
<comment type="similarity">
    <text evidence="3">Belongs to the FMN-dependent alpha-hydroxy acid dehydrogenase family.</text>
</comment>
<evidence type="ECO:0000256" key="2">
    <source>
        <dbReference type="ARBA" id="ARBA00023002"/>
    </source>
</evidence>
<name>A0A812LBI2_9DINO</name>
<keyword evidence="2" id="KW-0560">Oxidoreductase</keyword>
<evidence type="ECO:0000256" key="1">
    <source>
        <dbReference type="ARBA" id="ARBA00001917"/>
    </source>
</evidence>
<dbReference type="InterPro" id="IPR037396">
    <property type="entry name" value="FMN_HAD"/>
</dbReference>
<dbReference type="Proteomes" id="UP000604046">
    <property type="component" value="Unassembled WGS sequence"/>
</dbReference>
<keyword evidence="6" id="KW-1185">Reference proteome</keyword>
<protein>
    <submittedName>
        <fullName evidence="5">Hao2 protein</fullName>
    </submittedName>
</protein>